<sequence length="117" mass="13454">MLTILFHSMTAILLTMILLTVMTMLNQQTLNNRSKNSPFECGFDPQESARLPFSLRFFLLAIIFLIFDIEIALLFPLIISMKMMNLKITYLSGTIFLIILIGGLIHEWKQGTLSWVK</sequence>
<evidence type="ECO:0000256" key="5">
    <source>
        <dbReference type="ARBA" id="ARBA00022692"/>
    </source>
</evidence>
<evidence type="ECO:0000256" key="9">
    <source>
        <dbReference type="RuleBase" id="RU003640"/>
    </source>
</evidence>
<accession>C4MEF8</accession>
<dbReference type="GO" id="GO:0030964">
    <property type="term" value="C:NADH dehydrogenase complex"/>
    <property type="evidence" value="ECO:0007669"/>
    <property type="project" value="TreeGrafter"/>
</dbReference>
<dbReference type="GeneID" id="7256451"/>
<comment type="similarity">
    <text evidence="2 9">Belongs to the complex I subunit 3 family.</text>
</comment>
<dbReference type="PANTHER" id="PTHR11058">
    <property type="entry name" value="NADH-UBIQUINONE OXIDOREDUCTASE CHAIN 3"/>
    <property type="match status" value="1"/>
</dbReference>
<organism evidence="10">
    <name type="scientific">Watersipora subtorquata</name>
    <dbReference type="NCBI Taxonomy" id="193294"/>
    <lineage>
        <taxon>Eukaryota</taxon>
        <taxon>Metazoa</taxon>
        <taxon>Spiralia</taxon>
        <taxon>Lophotrochozoa</taxon>
        <taxon>Bryozoa</taxon>
        <taxon>Gymnolaemata</taxon>
        <taxon>Cheilostomatida</taxon>
        <taxon>Flustrina</taxon>
        <taxon>Smittinoidea</taxon>
        <taxon>Watersiporidae</taxon>
        <taxon>Watersipora</taxon>
    </lineage>
</organism>
<dbReference type="InterPro" id="IPR000440">
    <property type="entry name" value="NADH_UbQ/plastoQ_OxRdtase_su3"/>
</dbReference>
<reference evidence="10" key="1">
    <citation type="journal article" date="2009" name="Gene">
        <title>The complete mitochondrial genome of Watersipora subtorquata (Bryozoa, Gymnolaemata, Ctenostomata) with phylogenetic consideration of Bryozoa.</title>
        <authorList>
            <person name="Sun M."/>
            <person name="Wu Z."/>
            <person name="Shen X."/>
            <person name="Ren J."/>
            <person name="Liu X."/>
            <person name="Liu H."/>
            <person name="Liu B."/>
        </authorList>
    </citation>
    <scope>NUCLEOTIDE SEQUENCE</scope>
</reference>
<dbReference type="GO" id="GO:0031966">
    <property type="term" value="C:mitochondrial membrane"/>
    <property type="evidence" value="ECO:0007669"/>
    <property type="project" value="UniProtKB-SubCell"/>
</dbReference>
<evidence type="ECO:0000256" key="8">
    <source>
        <dbReference type="ARBA" id="ARBA00049551"/>
    </source>
</evidence>
<evidence type="ECO:0000256" key="3">
    <source>
        <dbReference type="ARBA" id="ARBA00021007"/>
    </source>
</evidence>
<keyword evidence="9" id="KW-0249">Electron transport</keyword>
<proteinExistence type="inferred from homology"/>
<keyword evidence="4 9" id="KW-0813">Transport</keyword>
<geneLocation type="mitochondrion" evidence="10"/>
<dbReference type="EMBL" id="EU365892">
    <property type="protein sequence ID" value="ABY55226.1"/>
    <property type="molecule type" value="Genomic_DNA"/>
</dbReference>
<keyword evidence="9" id="KW-0520">NAD</keyword>
<evidence type="ECO:0000256" key="1">
    <source>
        <dbReference type="ARBA" id="ARBA00004370"/>
    </source>
</evidence>
<keyword evidence="6 9" id="KW-1133">Transmembrane helix</keyword>
<evidence type="ECO:0000313" key="10">
    <source>
        <dbReference type="EMBL" id="ABY55226.1"/>
    </source>
</evidence>
<dbReference type="EC" id="7.1.1.2" evidence="9"/>
<dbReference type="Gene3D" id="1.20.58.1610">
    <property type="entry name" value="NADH:ubiquinone/plastoquinone oxidoreductase, chain 3"/>
    <property type="match status" value="1"/>
</dbReference>
<dbReference type="CTD" id="4537"/>
<keyword evidence="9 10" id="KW-0496">Mitochondrion</keyword>
<feature type="transmembrane region" description="Helical" evidence="9">
    <location>
        <begin position="57"/>
        <end position="78"/>
    </location>
</feature>
<dbReference type="PANTHER" id="PTHR11058:SF9">
    <property type="entry name" value="NADH-UBIQUINONE OXIDOREDUCTASE CHAIN 3"/>
    <property type="match status" value="1"/>
</dbReference>
<comment type="catalytic activity">
    <reaction evidence="8 9">
        <text>a ubiquinone + NADH + 5 H(+)(in) = a ubiquinol + NAD(+) + 4 H(+)(out)</text>
        <dbReference type="Rhea" id="RHEA:29091"/>
        <dbReference type="Rhea" id="RHEA-COMP:9565"/>
        <dbReference type="Rhea" id="RHEA-COMP:9566"/>
        <dbReference type="ChEBI" id="CHEBI:15378"/>
        <dbReference type="ChEBI" id="CHEBI:16389"/>
        <dbReference type="ChEBI" id="CHEBI:17976"/>
        <dbReference type="ChEBI" id="CHEBI:57540"/>
        <dbReference type="ChEBI" id="CHEBI:57945"/>
        <dbReference type="EC" id="7.1.1.2"/>
    </reaction>
</comment>
<dbReference type="InterPro" id="IPR038430">
    <property type="entry name" value="NDAH_ubi_oxred_su3_sf"/>
</dbReference>
<protein>
    <recommendedName>
        <fullName evidence="3 9">NADH-ubiquinone oxidoreductase chain 3</fullName>
        <ecNumber evidence="9">7.1.1.2</ecNumber>
    </recommendedName>
</protein>
<keyword evidence="9" id="KW-1278">Translocase</keyword>
<dbReference type="RefSeq" id="YP_002456341.1">
    <property type="nucleotide sequence ID" value="NC_011820.2"/>
</dbReference>
<dbReference type="GO" id="GO:0008137">
    <property type="term" value="F:NADH dehydrogenase (ubiquinone) activity"/>
    <property type="evidence" value="ECO:0007669"/>
    <property type="project" value="UniProtKB-UniRule"/>
</dbReference>
<dbReference type="AlphaFoldDB" id="C4MEF8"/>
<keyword evidence="9" id="KW-0830">Ubiquinone</keyword>
<gene>
    <name evidence="10" type="primary">ND3</name>
</gene>
<evidence type="ECO:0000256" key="7">
    <source>
        <dbReference type="ARBA" id="ARBA00023136"/>
    </source>
</evidence>
<feature type="transmembrane region" description="Helical" evidence="9">
    <location>
        <begin position="90"/>
        <end position="108"/>
    </location>
</feature>
<dbReference type="Pfam" id="PF00507">
    <property type="entry name" value="Oxidored_q4"/>
    <property type="match status" value="1"/>
</dbReference>
<keyword evidence="7 9" id="KW-0472">Membrane</keyword>
<comment type="subcellular location">
    <subcellularLocation>
        <location evidence="1">Membrane</location>
    </subcellularLocation>
    <subcellularLocation>
        <location evidence="9">Mitochondrion membrane</location>
        <topology evidence="9">Multi-pass membrane protein</topology>
    </subcellularLocation>
</comment>
<feature type="transmembrane region" description="Helical" evidence="9">
    <location>
        <begin position="6"/>
        <end position="25"/>
    </location>
</feature>
<evidence type="ECO:0000256" key="6">
    <source>
        <dbReference type="ARBA" id="ARBA00022989"/>
    </source>
</evidence>
<name>C4MEF8_9BILA</name>
<keyword evidence="9" id="KW-0679">Respiratory chain</keyword>
<evidence type="ECO:0000256" key="4">
    <source>
        <dbReference type="ARBA" id="ARBA00022448"/>
    </source>
</evidence>
<evidence type="ECO:0000256" key="2">
    <source>
        <dbReference type="ARBA" id="ARBA00008472"/>
    </source>
</evidence>
<comment type="function">
    <text evidence="9">Core subunit of the mitochondrial membrane respiratory chain NADH dehydrogenase (Complex I) which catalyzes electron transfer from NADH through the respiratory chain, using ubiquinone as an electron acceptor. Essential for the catalytic activity of complex I.</text>
</comment>
<keyword evidence="5 9" id="KW-0812">Transmembrane</keyword>